<name>A0A0B5AJZ6_9BACL</name>
<accession>A0A0B5AJZ6</accession>
<dbReference type="KEGG" id="jeo:JMA_13580"/>
<dbReference type="STRING" id="1508404.JMA_13580"/>
<evidence type="ECO:0000313" key="1">
    <source>
        <dbReference type="EMBL" id="AJD90675.1"/>
    </source>
</evidence>
<organism evidence="1 2">
    <name type="scientific">Jeotgalibacillus malaysiensis</name>
    <dbReference type="NCBI Taxonomy" id="1508404"/>
    <lineage>
        <taxon>Bacteria</taxon>
        <taxon>Bacillati</taxon>
        <taxon>Bacillota</taxon>
        <taxon>Bacilli</taxon>
        <taxon>Bacillales</taxon>
        <taxon>Caryophanaceae</taxon>
        <taxon>Jeotgalibacillus</taxon>
    </lineage>
</organism>
<dbReference type="EMBL" id="CP009416">
    <property type="protein sequence ID" value="AJD90675.1"/>
    <property type="molecule type" value="Genomic_DNA"/>
</dbReference>
<evidence type="ECO:0000313" key="2">
    <source>
        <dbReference type="Proteomes" id="UP000031449"/>
    </source>
</evidence>
<proteinExistence type="predicted"/>
<dbReference type="BioCyc" id="JESP1508404:G14D9-10612-MONOMER"/>
<dbReference type="AlphaFoldDB" id="A0A0B5AJZ6"/>
<keyword evidence="2" id="KW-1185">Reference proteome</keyword>
<protein>
    <submittedName>
        <fullName evidence="1">Uncharacterized protein</fullName>
    </submittedName>
</protein>
<sequence>MMEEPKVERERKGAKGPFEAKLEGLEDGYRVTVRGNKEKIQQQRQVKLSFIEFLRKADVAGYPILFPFNLILRFFAGYKKPNM</sequence>
<gene>
    <name evidence="1" type="ORF">JMA_13580</name>
</gene>
<reference evidence="1 2" key="1">
    <citation type="submission" date="2014-08" db="EMBL/GenBank/DDBJ databases">
        <title>Complete genome of a marine bacteria Jeotgalibacillus malaysiensis.</title>
        <authorList>
            <person name="Yaakop A.S."/>
            <person name="Chan K.-G."/>
            <person name="Goh K.M."/>
        </authorList>
    </citation>
    <scope>NUCLEOTIDE SEQUENCE [LARGE SCALE GENOMIC DNA]</scope>
    <source>
        <strain evidence="1 2">D5</strain>
    </source>
</reference>
<dbReference type="HOGENOM" id="CLU_2614692_0_0_9"/>
<dbReference type="OrthoDB" id="2453377at2"/>
<dbReference type="Proteomes" id="UP000031449">
    <property type="component" value="Chromosome"/>
</dbReference>